<dbReference type="PROSITE" id="PS50271">
    <property type="entry name" value="ZF_UBP"/>
    <property type="match status" value="1"/>
</dbReference>
<dbReference type="AlphaFoldDB" id="A0AAJ6ZP12"/>
<dbReference type="InterPro" id="IPR000286">
    <property type="entry name" value="HDACs"/>
</dbReference>
<accession>A0AAJ6ZP12</accession>
<evidence type="ECO:0000256" key="4">
    <source>
        <dbReference type="ARBA" id="ARBA00023242"/>
    </source>
</evidence>
<dbReference type="GO" id="GO:0141221">
    <property type="term" value="F:histone deacetylase activity, hydrolytic mechanism"/>
    <property type="evidence" value="ECO:0007669"/>
    <property type="project" value="UniProtKB-EC"/>
</dbReference>
<reference evidence="9" key="1">
    <citation type="submission" date="2025-08" db="UniProtKB">
        <authorList>
            <consortium name="RefSeq"/>
        </authorList>
    </citation>
    <scope>IDENTIFICATION</scope>
</reference>
<evidence type="ECO:0000256" key="1">
    <source>
        <dbReference type="ARBA" id="ARBA00004123"/>
    </source>
</evidence>
<dbReference type="GeneID" id="106124436"/>
<dbReference type="PANTHER" id="PTHR10625:SF38">
    <property type="entry name" value="HISTONE DEACETYLASE 6, ISOFORM G"/>
    <property type="match status" value="1"/>
</dbReference>
<sequence>MSTPLPPQQQRRSAGESKKCTPPSNILTRNGARKAKIQTRAMSAGAKPSAVVIAAKKKNFKKKQTIDTLLKDFYQIAMDSKLKVKGPTGLVTEPRMAEHRCLWDDNYPECPERLIEVLQRCRELNLIEQCKQYAPRAATKEELLTLHSPSVYETLEATHQNNDIEYLEEVSSKYDAIYIHPSTHELALLAAGSTIDMVDRIVSGEVQNGAALIRPPGHHAMRSEPCGYCFYNNVALAAKHAIDNKGLSRILIVDWDVHHGQATQQMFYEDDRVVYFSIHRYEHGTFWPNLRQSDFNYVGEGRGKGYNFNVPLNKTGLGDADYLAIWHQLLMPMALEYQPELIIISAGYDAAIGCPEGEMQVSPACYASLLHLLMCVCPALCVVLEGGYCLSSLAEGAALTLRTLLGHPPPMLMETGEPSDSIRESILNCIYVQKPYWRCFKYQPTYHVGNVLDISGEEKQKHIVVHKWEGDETRPDKFATRDCYPIQDAETKRKNEDRLNHLRIVTDLSLPLHAVCYIYDEAMLKHKNICEPDHVECPERIMRIHERLRDFGLLQRLHPLSARTAADHEILAVHTQNHLDRLKELATTKLRFLNTQKDDYNSLYFHPDTLESAAVASGCVLQTVDAVLTKVAGAGVCVVRPPGHHADADVPSGFCLLNNAAIAAKYAAQAHGVQRLLILDWDVHHGNGTQNITYDDNKILYMSIHRYDNGTFFPHSQEADYRAVGEGRGEGYNVNIPWNKRGMGNVEYMAAFTQVVLPIAYEYNPELVIVSAGFDACINDPLGGCKVLPECYGRMTQMLKGLAGGKIILCLEGGYNIVSTSYAMTMCTKALLGDPIEFNYNPEEEVHWSAIETINNVIKTQQKYWKSLKFQLALPIKNILDKPSPSRGLVISSPVPQKSVSKVTSKSSNGLQSLESDMMNLTINKCTDGIHCGTDDEEDNRTDKNAGCSKSSGEGSSKSATDKGKKESEKQTLVDYLSENMQALVDGEMFAVVPVPWCPHLDALFAIPESVKFEQGVKCVECDEKNENWVCLHCYVTACGRSINGHMQAHHRATQHALVLSLLDLSVWCNVCDAYVDNPLLYDAKNNAHKCKFGEDMPWCYKTDIHMT</sequence>
<evidence type="ECO:0000256" key="6">
    <source>
        <dbReference type="PROSITE-ProRule" id="PRU00502"/>
    </source>
</evidence>
<name>A0AAJ6ZP12_PAPXU</name>
<dbReference type="SUPFAM" id="SSF57850">
    <property type="entry name" value="RING/U-box"/>
    <property type="match status" value="1"/>
</dbReference>
<dbReference type="Pfam" id="PF00850">
    <property type="entry name" value="Hist_deacetyl"/>
    <property type="match status" value="2"/>
</dbReference>
<dbReference type="CDD" id="cd10002">
    <property type="entry name" value="HDAC10_HDAC6-dom1"/>
    <property type="match status" value="1"/>
</dbReference>
<dbReference type="InterPro" id="IPR013083">
    <property type="entry name" value="Znf_RING/FYVE/PHD"/>
</dbReference>
<dbReference type="InterPro" id="IPR023696">
    <property type="entry name" value="Ureohydrolase_dom_sf"/>
</dbReference>
<dbReference type="RefSeq" id="XP_013176553.1">
    <property type="nucleotide sequence ID" value="XM_013321099.1"/>
</dbReference>
<dbReference type="PRINTS" id="PR01270">
    <property type="entry name" value="HDASUPER"/>
</dbReference>
<dbReference type="GO" id="GO:0000118">
    <property type="term" value="C:histone deacetylase complex"/>
    <property type="evidence" value="ECO:0007669"/>
    <property type="project" value="TreeGrafter"/>
</dbReference>
<keyword evidence="4" id="KW-0539">Nucleus</keyword>
<evidence type="ECO:0000256" key="7">
    <source>
        <dbReference type="SAM" id="MobiDB-lite"/>
    </source>
</evidence>
<evidence type="ECO:0000256" key="2">
    <source>
        <dbReference type="ARBA" id="ARBA00007738"/>
    </source>
</evidence>
<organism evidence="9">
    <name type="scientific">Papilio xuthus</name>
    <name type="common">Asian swallowtail butterfly</name>
    <dbReference type="NCBI Taxonomy" id="66420"/>
    <lineage>
        <taxon>Eukaryota</taxon>
        <taxon>Metazoa</taxon>
        <taxon>Ecdysozoa</taxon>
        <taxon>Arthropoda</taxon>
        <taxon>Hexapoda</taxon>
        <taxon>Insecta</taxon>
        <taxon>Pterygota</taxon>
        <taxon>Neoptera</taxon>
        <taxon>Endopterygota</taxon>
        <taxon>Lepidoptera</taxon>
        <taxon>Glossata</taxon>
        <taxon>Ditrysia</taxon>
        <taxon>Papilionoidea</taxon>
        <taxon>Papilionidae</taxon>
        <taxon>Papilioninae</taxon>
        <taxon>Papilio</taxon>
    </lineage>
</organism>
<feature type="compositionally biased region" description="Basic and acidic residues" evidence="7">
    <location>
        <begin position="960"/>
        <end position="971"/>
    </location>
</feature>
<comment type="similarity">
    <text evidence="2">Belongs to the histone deacetylase family. HD type 2 subfamily.</text>
</comment>
<dbReference type="GO" id="GO:0040029">
    <property type="term" value="P:epigenetic regulation of gene expression"/>
    <property type="evidence" value="ECO:0007669"/>
    <property type="project" value="TreeGrafter"/>
</dbReference>
<proteinExistence type="inferred from homology"/>
<dbReference type="CTD" id="10013"/>
<dbReference type="KEGG" id="pxu:106124436"/>
<dbReference type="SMART" id="SM00290">
    <property type="entry name" value="ZnF_UBP"/>
    <property type="match status" value="1"/>
</dbReference>
<evidence type="ECO:0000256" key="3">
    <source>
        <dbReference type="ARBA" id="ARBA00022801"/>
    </source>
</evidence>
<comment type="catalytic activity">
    <reaction evidence="5">
        <text>N(6)-acetyl-L-lysyl-[histone] + H2O = L-lysyl-[histone] + acetate</text>
        <dbReference type="Rhea" id="RHEA:58196"/>
        <dbReference type="Rhea" id="RHEA-COMP:9845"/>
        <dbReference type="Rhea" id="RHEA-COMP:11338"/>
        <dbReference type="ChEBI" id="CHEBI:15377"/>
        <dbReference type="ChEBI" id="CHEBI:29969"/>
        <dbReference type="ChEBI" id="CHEBI:30089"/>
        <dbReference type="ChEBI" id="CHEBI:61930"/>
        <dbReference type="EC" id="3.5.1.98"/>
    </reaction>
</comment>
<dbReference type="Gene3D" id="3.30.40.10">
    <property type="entry name" value="Zinc/RING finger domain, C3HC4 (zinc finger)"/>
    <property type="match status" value="1"/>
</dbReference>
<feature type="region of interest" description="Disordered" evidence="7">
    <location>
        <begin position="934"/>
        <end position="971"/>
    </location>
</feature>
<dbReference type="SUPFAM" id="SSF52768">
    <property type="entry name" value="Arginase/deacetylase"/>
    <property type="match status" value="2"/>
</dbReference>
<feature type="region of interest" description="Disordered" evidence="7">
    <location>
        <begin position="1"/>
        <end position="27"/>
    </location>
</feature>
<keyword evidence="6" id="KW-0863">Zinc-finger</keyword>
<dbReference type="InterPro" id="IPR023801">
    <property type="entry name" value="His_deacetylse_dom"/>
</dbReference>
<evidence type="ECO:0000259" key="8">
    <source>
        <dbReference type="PROSITE" id="PS50271"/>
    </source>
</evidence>
<dbReference type="InterPro" id="IPR001607">
    <property type="entry name" value="Znf_UBP"/>
</dbReference>
<feature type="domain" description="UBP-type" evidence="8">
    <location>
        <begin position="996"/>
        <end position="1095"/>
    </location>
</feature>
<keyword evidence="6" id="KW-0479">Metal-binding</keyword>
<evidence type="ECO:0000256" key="5">
    <source>
        <dbReference type="ARBA" id="ARBA00048287"/>
    </source>
</evidence>
<dbReference type="Proteomes" id="UP000694872">
    <property type="component" value="Unplaced"/>
</dbReference>
<gene>
    <name evidence="9" type="primary">LOC106124436</name>
</gene>
<dbReference type="FunFam" id="3.40.800.20:FF:000005">
    <property type="entry name" value="histone deacetylase 6"/>
    <property type="match status" value="2"/>
</dbReference>
<evidence type="ECO:0000313" key="9">
    <source>
        <dbReference type="RefSeq" id="XP_013176553.1"/>
    </source>
</evidence>
<dbReference type="InterPro" id="IPR037138">
    <property type="entry name" value="His_deacetylse_dom_sf"/>
</dbReference>
<dbReference type="PANTHER" id="PTHR10625">
    <property type="entry name" value="HISTONE DEACETYLASE HDAC1-RELATED"/>
    <property type="match status" value="1"/>
</dbReference>
<dbReference type="GO" id="GO:0008270">
    <property type="term" value="F:zinc ion binding"/>
    <property type="evidence" value="ECO:0007669"/>
    <property type="project" value="UniProtKB-KW"/>
</dbReference>
<protein>
    <submittedName>
        <fullName evidence="9">Histone deacetylase 6 isoform X1</fullName>
    </submittedName>
</protein>
<dbReference type="Gene3D" id="3.40.800.20">
    <property type="entry name" value="Histone deacetylase domain"/>
    <property type="match status" value="2"/>
</dbReference>
<comment type="subcellular location">
    <subcellularLocation>
        <location evidence="1">Nucleus</location>
    </subcellularLocation>
</comment>
<feature type="compositionally biased region" description="Low complexity" evidence="7">
    <location>
        <begin position="949"/>
        <end position="959"/>
    </location>
</feature>
<keyword evidence="3" id="KW-0378">Hydrolase</keyword>
<dbReference type="Pfam" id="PF02148">
    <property type="entry name" value="zf-UBP"/>
    <property type="match status" value="1"/>
</dbReference>
<keyword evidence="6" id="KW-0862">Zinc</keyword>